<protein>
    <submittedName>
        <fullName evidence="2">Phage portal protein, HK97 family</fullName>
    </submittedName>
</protein>
<gene>
    <name evidence="2" type="ORF">FuraDRAFT_0274</name>
</gene>
<evidence type="ECO:0000256" key="1">
    <source>
        <dbReference type="SAM" id="MobiDB-lite"/>
    </source>
</evidence>
<evidence type="ECO:0000313" key="3">
    <source>
        <dbReference type="Proteomes" id="UP000003165"/>
    </source>
</evidence>
<dbReference type="RefSeq" id="WP_008952294.1">
    <property type="nucleotide sequence ID" value="NZ_ACIS01000001.1"/>
</dbReference>
<proteinExistence type="predicted"/>
<reference evidence="2 3" key="1">
    <citation type="submission" date="2009-02" db="EMBL/GenBank/DDBJ databases">
        <title>Sequencing of the draft genome and assembly of Lutiella nitroferrum 2002.</title>
        <authorList>
            <consortium name="US DOE Joint Genome Institute (JGI-PGF)"/>
            <person name="Lucas S."/>
            <person name="Copeland A."/>
            <person name="Lapidus A."/>
            <person name="Glavina del Rio T."/>
            <person name="Tice H."/>
            <person name="Bruce D."/>
            <person name="Goodwin L."/>
            <person name="Pitluck S."/>
            <person name="Larimer F."/>
            <person name="Land M.L."/>
            <person name="Hauser L."/>
            <person name="Coates J.D."/>
        </authorList>
    </citation>
    <scope>NUCLEOTIDE SEQUENCE [LARGE SCALE GENOMIC DNA]</scope>
    <source>
        <strain evidence="2 3">2002</strain>
    </source>
</reference>
<dbReference type="Gene3D" id="3.30.1120.70">
    <property type="match status" value="1"/>
</dbReference>
<organism evidence="2 3">
    <name type="scientific">Pseudogulbenkiania ferrooxidans 2002</name>
    <dbReference type="NCBI Taxonomy" id="279714"/>
    <lineage>
        <taxon>Bacteria</taxon>
        <taxon>Pseudomonadati</taxon>
        <taxon>Pseudomonadota</taxon>
        <taxon>Betaproteobacteria</taxon>
        <taxon>Neisseriales</taxon>
        <taxon>Chromobacteriaceae</taxon>
        <taxon>Pseudogulbenkiania</taxon>
    </lineage>
</organism>
<dbReference type="Gene3D" id="3.40.140.120">
    <property type="match status" value="1"/>
</dbReference>
<evidence type="ECO:0000313" key="2">
    <source>
        <dbReference type="EMBL" id="EEG10292.1"/>
    </source>
</evidence>
<dbReference type="AlphaFoldDB" id="B9YYT9"/>
<accession>B9YYT9</accession>
<keyword evidence="3" id="KW-1185">Reference proteome</keyword>
<feature type="region of interest" description="Disordered" evidence="1">
    <location>
        <begin position="395"/>
        <end position="421"/>
    </location>
</feature>
<dbReference type="Proteomes" id="UP000003165">
    <property type="component" value="Unassembled WGS sequence"/>
</dbReference>
<dbReference type="eggNOG" id="COG4695">
    <property type="taxonomic scope" value="Bacteria"/>
</dbReference>
<dbReference type="NCBIfam" id="TIGR01537">
    <property type="entry name" value="portal_HK97"/>
    <property type="match status" value="1"/>
</dbReference>
<comment type="caution">
    <text evidence="2">The sequence shown here is derived from an EMBL/GenBank/DDBJ whole genome shotgun (WGS) entry which is preliminary data.</text>
</comment>
<dbReference type="InterPro" id="IPR006427">
    <property type="entry name" value="Portal_HK97"/>
</dbReference>
<sequence>MFGFGKNKRLEAELQAVRSELAEIRADASGVRLSDLDAMRDLFGASASASGVLVTRESAMRQSAVYACVRILGGALASLPLPVYQKGVGDKPRVKASWHFADELLNAQPNAMMTAAVFWEFSLAAMLLGGDGVAVIDRDRSGKILGFLPLATGEWDAFRRQNGRIGYQVTLNGANFTLDQDDVLHFPTIGFNGLRSPSAIKIGAQAIGLGLAAEEFGASVFKNGGRPDVVISYEGKVSEEQADLLRKYWMEKHAGLANAHMPAVIGAGGKVTPLSISNEDAQLLDTRRFQIEDIARIFGVPAHMIGHTEKTTSWGSGIEQQGIAFVLYTLRPHITRIEQEINRKVFRLGNYFCEFNPEGLMRGDSKAEADYFKAALGGSSGPGWMTQNEVRRLKNMPPIDGGDTLTKWEKAGAKPADKTVQ</sequence>
<dbReference type="InterPro" id="IPR006944">
    <property type="entry name" value="Phage/GTA_portal"/>
</dbReference>
<name>B9YYT9_9NEIS</name>
<dbReference type="Pfam" id="PF04860">
    <property type="entry name" value="Phage_portal"/>
    <property type="match status" value="1"/>
</dbReference>
<dbReference type="EMBL" id="ACIS01000001">
    <property type="protein sequence ID" value="EEG10292.1"/>
    <property type="molecule type" value="Genomic_DNA"/>
</dbReference>
<feature type="compositionally biased region" description="Basic and acidic residues" evidence="1">
    <location>
        <begin position="406"/>
        <end position="421"/>
    </location>
</feature>
<dbReference type="Gene3D" id="1.20.1270.210">
    <property type="match status" value="1"/>
</dbReference>